<name>A0A3R9EMC1_9PSEU</name>
<sequence length="127" mass="14635">MGESEDRGIARANLADERDRRADERDQRADERERRADERERVADEREARADKREQRIRYYEARFEGGAHQDSQAVLTELDAEVLDRAGDEVARAKARLIAASDRTRREQAEIDREVAKSLRRGAASP</sequence>
<dbReference type="OrthoDB" id="10001710at2"/>
<keyword evidence="3" id="KW-1185">Reference proteome</keyword>
<organism evidence="2 3">
    <name type="scientific">Amycolatopsis eburnea</name>
    <dbReference type="NCBI Taxonomy" id="2267691"/>
    <lineage>
        <taxon>Bacteria</taxon>
        <taxon>Bacillati</taxon>
        <taxon>Actinomycetota</taxon>
        <taxon>Actinomycetes</taxon>
        <taxon>Pseudonocardiales</taxon>
        <taxon>Pseudonocardiaceae</taxon>
        <taxon>Amycolatopsis</taxon>
    </lineage>
</organism>
<comment type="caution">
    <text evidence="2">The sequence shown here is derived from an EMBL/GenBank/DDBJ whole genome shotgun (WGS) entry which is preliminary data.</text>
</comment>
<feature type="region of interest" description="Disordered" evidence="1">
    <location>
        <begin position="1"/>
        <end position="52"/>
    </location>
</feature>
<gene>
    <name evidence="2" type="ORF">EIY87_32635</name>
</gene>
<feature type="compositionally biased region" description="Basic and acidic residues" evidence="1">
    <location>
        <begin position="103"/>
        <end position="118"/>
    </location>
</feature>
<dbReference type="EMBL" id="RSEC01000059">
    <property type="protein sequence ID" value="RSD11537.1"/>
    <property type="molecule type" value="Genomic_DNA"/>
</dbReference>
<accession>A0A3R9EMC1</accession>
<evidence type="ECO:0000313" key="3">
    <source>
        <dbReference type="Proteomes" id="UP000267081"/>
    </source>
</evidence>
<reference evidence="2 3" key="1">
    <citation type="submission" date="2018-12" db="EMBL/GenBank/DDBJ databases">
        <title>Amycolatopsis eburnea sp. nov. actinomycete associate with arbuscular mycorrhiza fungal spore.</title>
        <authorList>
            <person name="Lumyong S."/>
            <person name="Chaiya L."/>
        </authorList>
    </citation>
    <scope>NUCLEOTIDE SEQUENCE [LARGE SCALE GENOMIC DNA]</scope>
    <source>
        <strain evidence="2 3">GLM-1</strain>
    </source>
</reference>
<evidence type="ECO:0000313" key="2">
    <source>
        <dbReference type="EMBL" id="RSD11537.1"/>
    </source>
</evidence>
<evidence type="ECO:0000256" key="1">
    <source>
        <dbReference type="SAM" id="MobiDB-lite"/>
    </source>
</evidence>
<protein>
    <submittedName>
        <fullName evidence="2">Uncharacterized protein</fullName>
    </submittedName>
</protein>
<proteinExistence type="predicted"/>
<dbReference type="AlphaFoldDB" id="A0A3R9EMC1"/>
<feature type="region of interest" description="Disordered" evidence="1">
    <location>
        <begin position="102"/>
        <end position="127"/>
    </location>
</feature>
<dbReference type="Proteomes" id="UP000267081">
    <property type="component" value="Unassembled WGS sequence"/>
</dbReference>
<dbReference type="RefSeq" id="WP_125313763.1">
    <property type="nucleotide sequence ID" value="NZ_RSEC01000059.1"/>
</dbReference>